<reference evidence="5" key="1">
    <citation type="submission" date="2021-03" db="EMBL/GenBank/DDBJ databases">
        <authorList>
            <person name="Tagirdzhanova G."/>
        </authorList>
    </citation>
    <scope>NUCLEOTIDE SEQUENCE</scope>
</reference>
<sequence>MAATTPPSASGSWTPRGPTPSLAAREPPLSPTRGASTATVMAAADQSLPAGRRTGNNDALSRLAASQVREMREGFQILDRDNDGLVNRDDVVDMLTNLGQDASTIATSQFFPPGAPQTLPLPVFLSTLSSLLAPLSSQTELMNAFAAFDDHDSGEVDVRELKDALLHTAPDPGEMGVNAREIEEVLDGFVGRKAFGKEMKGGGGGGGRGEVFRYREWVGGLMGVGDKKDGEK</sequence>
<gene>
    <name evidence="5" type="ORF">ALECFALPRED_001276</name>
</gene>
<proteinExistence type="predicted"/>
<feature type="domain" description="EF-hand" evidence="4">
    <location>
        <begin position="136"/>
        <end position="171"/>
    </location>
</feature>
<evidence type="ECO:0000259" key="4">
    <source>
        <dbReference type="PROSITE" id="PS50222"/>
    </source>
</evidence>
<dbReference type="EMBL" id="CAJPDR010000127">
    <property type="protein sequence ID" value="CAF9919732.1"/>
    <property type="molecule type" value="Genomic_DNA"/>
</dbReference>
<dbReference type="AlphaFoldDB" id="A0A8H3I9D1"/>
<organism evidence="5 6">
    <name type="scientific">Alectoria fallacina</name>
    <dbReference type="NCBI Taxonomy" id="1903189"/>
    <lineage>
        <taxon>Eukaryota</taxon>
        <taxon>Fungi</taxon>
        <taxon>Dikarya</taxon>
        <taxon>Ascomycota</taxon>
        <taxon>Pezizomycotina</taxon>
        <taxon>Lecanoromycetes</taxon>
        <taxon>OSLEUM clade</taxon>
        <taxon>Lecanoromycetidae</taxon>
        <taxon>Lecanorales</taxon>
        <taxon>Lecanorineae</taxon>
        <taxon>Parmeliaceae</taxon>
        <taxon>Alectoria</taxon>
    </lineage>
</organism>
<dbReference type="SMART" id="SM00054">
    <property type="entry name" value="EFh"/>
    <property type="match status" value="2"/>
</dbReference>
<dbReference type="PROSITE" id="PS50222">
    <property type="entry name" value="EF_HAND_2"/>
    <property type="match status" value="2"/>
</dbReference>
<dbReference type="SUPFAM" id="SSF47473">
    <property type="entry name" value="EF-hand"/>
    <property type="match status" value="1"/>
</dbReference>
<keyword evidence="2" id="KW-0106">Calcium</keyword>
<dbReference type="InterPro" id="IPR002048">
    <property type="entry name" value="EF_hand_dom"/>
</dbReference>
<dbReference type="Gene3D" id="1.10.238.10">
    <property type="entry name" value="EF-hand"/>
    <property type="match status" value="1"/>
</dbReference>
<dbReference type="Pfam" id="PF13405">
    <property type="entry name" value="EF-hand_6"/>
    <property type="match status" value="1"/>
</dbReference>
<accession>A0A8H3I9D1</accession>
<dbReference type="InterPro" id="IPR011992">
    <property type="entry name" value="EF-hand-dom_pair"/>
</dbReference>
<feature type="compositionally biased region" description="Polar residues" evidence="3">
    <location>
        <begin position="1"/>
        <end position="13"/>
    </location>
</feature>
<evidence type="ECO:0000313" key="5">
    <source>
        <dbReference type="EMBL" id="CAF9919732.1"/>
    </source>
</evidence>
<evidence type="ECO:0000313" key="6">
    <source>
        <dbReference type="Proteomes" id="UP000664203"/>
    </source>
</evidence>
<protein>
    <recommendedName>
        <fullName evidence="4">EF-hand domain-containing protein</fullName>
    </recommendedName>
</protein>
<keyword evidence="1" id="KW-0677">Repeat</keyword>
<dbReference type="InterPro" id="IPR050403">
    <property type="entry name" value="Myosin_RLC"/>
</dbReference>
<evidence type="ECO:0000256" key="3">
    <source>
        <dbReference type="SAM" id="MobiDB-lite"/>
    </source>
</evidence>
<name>A0A8H3I9D1_9LECA</name>
<dbReference type="GO" id="GO:0005509">
    <property type="term" value="F:calcium ion binding"/>
    <property type="evidence" value="ECO:0007669"/>
    <property type="project" value="InterPro"/>
</dbReference>
<feature type="domain" description="EF-hand" evidence="4">
    <location>
        <begin position="66"/>
        <end position="101"/>
    </location>
</feature>
<dbReference type="InterPro" id="IPR018247">
    <property type="entry name" value="EF_Hand_1_Ca_BS"/>
</dbReference>
<evidence type="ECO:0000256" key="2">
    <source>
        <dbReference type="ARBA" id="ARBA00022837"/>
    </source>
</evidence>
<dbReference type="OrthoDB" id="429467at2759"/>
<feature type="region of interest" description="Disordered" evidence="3">
    <location>
        <begin position="1"/>
        <end position="58"/>
    </location>
</feature>
<dbReference type="Proteomes" id="UP000664203">
    <property type="component" value="Unassembled WGS sequence"/>
</dbReference>
<dbReference type="PROSITE" id="PS00018">
    <property type="entry name" value="EF_HAND_1"/>
    <property type="match status" value="1"/>
</dbReference>
<keyword evidence="6" id="KW-1185">Reference proteome</keyword>
<comment type="caution">
    <text evidence="5">The sequence shown here is derived from an EMBL/GenBank/DDBJ whole genome shotgun (WGS) entry which is preliminary data.</text>
</comment>
<dbReference type="PANTHER" id="PTHR23049">
    <property type="entry name" value="MYOSIN REGULATORY LIGHT CHAIN 2"/>
    <property type="match status" value="1"/>
</dbReference>
<evidence type="ECO:0000256" key="1">
    <source>
        <dbReference type="ARBA" id="ARBA00022737"/>
    </source>
</evidence>